<dbReference type="Gene3D" id="1.10.287.950">
    <property type="entry name" value="Methyl-accepting chemotaxis protein"/>
    <property type="match status" value="1"/>
</dbReference>
<accession>A0ABX1NF15</accession>
<dbReference type="PANTHER" id="PTHR43531:SF11">
    <property type="entry name" value="METHYL-ACCEPTING CHEMOTAXIS PROTEIN 3"/>
    <property type="match status" value="1"/>
</dbReference>
<dbReference type="SUPFAM" id="SSF58104">
    <property type="entry name" value="Methyl-accepting chemotaxis protein (MCP) signaling domain"/>
    <property type="match status" value="1"/>
</dbReference>
<dbReference type="InterPro" id="IPR051310">
    <property type="entry name" value="MCP_chemotaxis"/>
</dbReference>
<feature type="domain" description="Methyl-accepting transducer" evidence="5">
    <location>
        <begin position="106"/>
        <end position="277"/>
    </location>
</feature>
<keyword evidence="3" id="KW-0807">Transducer</keyword>
<name>A0ABX1NF15_9RHOO</name>
<keyword evidence="4" id="KW-0812">Transmembrane</keyword>
<keyword evidence="4" id="KW-0472">Membrane</keyword>
<reference evidence="6 7" key="1">
    <citation type="submission" date="2019-12" db="EMBL/GenBank/DDBJ databases">
        <title>Comparative genomics gives insights into the taxonomy of the Azoarcus-Aromatoleum group and reveals separate origins of nif in the plant-associated Azoarcus and non-plant-associated Aromatoleum sub-groups.</title>
        <authorList>
            <person name="Lafos M."/>
            <person name="Maluk M."/>
            <person name="Batista M."/>
            <person name="Junghare M."/>
            <person name="Carmona M."/>
            <person name="Faoro H."/>
            <person name="Cruz L.M."/>
            <person name="Battistoni F."/>
            <person name="De Souza E."/>
            <person name="Pedrosa F."/>
            <person name="Chen W.-M."/>
            <person name="Poole P.S."/>
            <person name="Dixon R.A."/>
            <person name="James E.K."/>
        </authorList>
    </citation>
    <scope>NUCLEOTIDE SEQUENCE [LARGE SCALE GENOMIC DNA]</scope>
    <source>
        <strain evidence="6 7">T</strain>
    </source>
</reference>
<keyword evidence="4" id="KW-1133">Transmembrane helix</keyword>
<keyword evidence="7" id="KW-1185">Reference proteome</keyword>
<evidence type="ECO:0000256" key="4">
    <source>
        <dbReference type="SAM" id="Phobius"/>
    </source>
</evidence>
<dbReference type="Proteomes" id="UP000634522">
    <property type="component" value="Unassembled WGS sequence"/>
</dbReference>
<evidence type="ECO:0000256" key="1">
    <source>
        <dbReference type="ARBA" id="ARBA00022500"/>
    </source>
</evidence>
<dbReference type="RefSeq" id="WP_169140316.1">
    <property type="nucleotide sequence ID" value="NZ_WTVS01000019.1"/>
</dbReference>
<evidence type="ECO:0000313" key="7">
    <source>
        <dbReference type="Proteomes" id="UP000634522"/>
    </source>
</evidence>
<dbReference type="PANTHER" id="PTHR43531">
    <property type="entry name" value="PROTEIN ICFG"/>
    <property type="match status" value="1"/>
</dbReference>
<keyword evidence="1" id="KW-0145">Chemotaxis</keyword>
<comment type="caution">
    <text evidence="6">The sequence shown here is derived from an EMBL/GenBank/DDBJ whole genome shotgun (WGS) entry which is preliminary data.</text>
</comment>
<dbReference type="SMART" id="SM00283">
    <property type="entry name" value="MA"/>
    <property type="match status" value="1"/>
</dbReference>
<evidence type="ECO:0000256" key="2">
    <source>
        <dbReference type="ARBA" id="ARBA00029447"/>
    </source>
</evidence>
<feature type="transmembrane region" description="Helical" evidence="4">
    <location>
        <begin position="19"/>
        <end position="37"/>
    </location>
</feature>
<gene>
    <name evidence="6" type="ORF">GPA27_10755</name>
</gene>
<evidence type="ECO:0000256" key="3">
    <source>
        <dbReference type="PROSITE-ProRule" id="PRU00284"/>
    </source>
</evidence>
<evidence type="ECO:0000259" key="5">
    <source>
        <dbReference type="PROSITE" id="PS50111"/>
    </source>
</evidence>
<protein>
    <submittedName>
        <fullName evidence="6">Chemotaxis protein</fullName>
    </submittedName>
</protein>
<organism evidence="6 7">
    <name type="scientific">Aromatoleum toluolicum</name>
    <dbReference type="NCBI Taxonomy" id="90060"/>
    <lineage>
        <taxon>Bacteria</taxon>
        <taxon>Pseudomonadati</taxon>
        <taxon>Pseudomonadota</taxon>
        <taxon>Betaproteobacteria</taxon>
        <taxon>Rhodocyclales</taxon>
        <taxon>Rhodocyclaceae</taxon>
        <taxon>Aromatoleum</taxon>
    </lineage>
</organism>
<dbReference type="InterPro" id="IPR004089">
    <property type="entry name" value="MCPsignal_dom"/>
</dbReference>
<dbReference type="PROSITE" id="PS50111">
    <property type="entry name" value="CHEMOTAXIS_TRANSDUC_2"/>
    <property type="match status" value="1"/>
</dbReference>
<evidence type="ECO:0000313" key="6">
    <source>
        <dbReference type="EMBL" id="NMF97867.1"/>
    </source>
</evidence>
<comment type="similarity">
    <text evidence="2">Belongs to the methyl-accepting chemotaxis (MCP) protein family.</text>
</comment>
<sequence>MSAHSPLGERYRVYRKRSLVAGIASVVTIALLHFLMHDWYHEALGISDRTLDTAAVAVVVVIFTAMQRALSSGLYQDTCFGLEPDLKDENLHCPSSRACRRIAVPELREIPTYTQVLSRHLVSVTEQTETAACELTMRLQTIDEVVSELNRFVANEAAESESMSEQSAHQIDENRDLIARLEAFIQSRIEEARLDEERAAAAVRETRSLQSLVELIKHIAGQTNLLALNAAIEAARAGESGRGFAVVADEVRKLSQETEAAVRKINDGIISVAASIEGQYRDKAANSHIGEEQDSLHRFAEQLSSLGESYAHLNERERSTLGTITASSSRLSEMFVHAMASVQFQDVTRQQIEHVIKALQRLDAHTEALADVLERGEDASSEDSVVPLSTQLAEIFDSYVMNQQRHTHDAAMRGGNAPAAVASASAGNVELF</sequence>
<dbReference type="Pfam" id="PF00015">
    <property type="entry name" value="MCPsignal"/>
    <property type="match status" value="1"/>
</dbReference>
<proteinExistence type="inferred from homology"/>
<dbReference type="EMBL" id="WTVS01000019">
    <property type="protein sequence ID" value="NMF97867.1"/>
    <property type="molecule type" value="Genomic_DNA"/>
</dbReference>